<evidence type="ECO:0000256" key="1">
    <source>
        <dbReference type="SAM" id="MobiDB-lite"/>
    </source>
</evidence>
<keyword evidence="3" id="KW-1185">Reference proteome</keyword>
<proteinExistence type="predicted"/>
<evidence type="ECO:0000313" key="3">
    <source>
        <dbReference type="Proteomes" id="UP000019335"/>
    </source>
</evidence>
<name>W7TM07_9STRA</name>
<reference evidence="2 3" key="1">
    <citation type="journal article" date="2014" name="Mol. Plant">
        <title>Chromosome Scale Genome Assembly and Transcriptome Profiling of Nannochloropsis gaditana in Nitrogen Depletion.</title>
        <authorList>
            <person name="Corteggiani Carpinelli E."/>
            <person name="Telatin A."/>
            <person name="Vitulo N."/>
            <person name="Forcato C."/>
            <person name="D'Angelo M."/>
            <person name="Schiavon R."/>
            <person name="Vezzi A."/>
            <person name="Giacometti G.M."/>
            <person name="Morosinotto T."/>
            <person name="Valle G."/>
        </authorList>
    </citation>
    <scope>NUCLEOTIDE SEQUENCE [LARGE SCALE GENOMIC DNA]</scope>
    <source>
        <strain evidence="2 3">B-31</strain>
    </source>
</reference>
<sequence length="196" mass="22246">MSCGHPGRQGQQSEHRGFHTAAAGKPQTPIVTKTRSERNALTGSQQRMFTLPLRRGAIWSIYLFAIPKQYFKNSSFDCRKLQVNGFDEQSCTAKRIVGMTRLPHCGIYLIDLYLIQTINLRHPTCDDSEAACNSGSKKRNILCLNKIGPTSRCEVSRSRAVDCLFIETNSCSPEELHVRHVCYQTDFRKHKMLILI</sequence>
<comment type="caution">
    <text evidence="2">The sequence shown here is derived from an EMBL/GenBank/DDBJ whole genome shotgun (WGS) entry which is preliminary data.</text>
</comment>
<feature type="region of interest" description="Disordered" evidence="1">
    <location>
        <begin position="1"/>
        <end position="37"/>
    </location>
</feature>
<protein>
    <submittedName>
        <fullName evidence="2">Uncharacterized protein</fullName>
    </submittedName>
</protein>
<dbReference type="AlphaFoldDB" id="W7TM07"/>
<organism evidence="2 3">
    <name type="scientific">Nannochloropsis gaditana</name>
    <dbReference type="NCBI Taxonomy" id="72520"/>
    <lineage>
        <taxon>Eukaryota</taxon>
        <taxon>Sar</taxon>
        <taxon>Stramenopiles</taxon>
        <taxon>Ochrophyta</taxon>
        <taxon>Eustigmatophyceae</taxon>
        <taxon>Eustigmatales</taxon>
        <taxon>Monodopsidaceae</taxon>
        <taxon>Nannochloropsis</taxon>
    </lineage>
</organism>
<evidence type="ECO:0000313" key="2">
    <source>
        <dbReference type="EMBL" id="EWM27072.1"/>
    </source>
</evidence>
<dbReference type="EMBL" id="AZIL01000522">
    <property type="protein sequence ID" value="EWM27072.1"/>
    <property type="molecule type" value="Genomic_DNA"/>
</dbReference>
<gene>
    <name evidence="2" type="ORF">Naga_100194g6</name>
</gene>
<dbReference type="Proteomes" id="UP000019335">
    <property type="component" value="Chromosome 7"/>
</dbReference>
<accession>W7TM07</accession>